<dbReference type="SUPFAM" id="SSF102114">
    <property type="entry name" value="Radical SAM enzymes"/>
    <property type="match status" value="1"/>
</dbReference>
<dbReference type="InterPro" id="IPR007197">
    <property type="entry name" value="rSAM"/>
</dbReference>
<dbReference type="RefSeq" id="WP_082419507.1">
    <property type="nucleotide sequence ID" value="NZ_CP013011.1"/>
</dbReference>
<dbReference type="PANTHER" id="PTHR43432">
    <property type="entry name" value="SLR0285 PROTEIN"/>
    <property type="match status" value="1"/>
</dbReference>
<proteinExistence type="predicted"/>
<feature type="domain" description="Radical SAM core" evidence="5">
    <location>
        <begin position="41"/>
        <end position="274"/>
    </location>
</feature>
<accession>A0A0P0N4S1</accession>
<dbReference type="InterPro" id="IPR058240">
    <property type="entry name" value="rSAM_sf"/>
</dbReference>
<dbReference type="SFLD" id="SFLDS00029">
    <property type="entry name" value="Radical_SAM"/>
    <property type="match status" value="1"/>
</dbReference>
<keyword evidence="4" id="KW-0175">Coiled coil</keyword>
<protein>
    <recommendedName>
        <fullName evidence="5">Radical SAM core domain-containing protein</fullName>
    </recommendedName>
</protein>
<dbReference type="InterPro" id="IPR040086">
    <property type="entry name" value="MJ0683-like"/>
</dbReference>
<evidence type="ECO:0000313" key="7">
    <source>
        <dbReference type="Proteomes" id="UP000058613"/>
    </source>
</evidence>
<dbReference type="STRING" id="1273541.Pyrde_1139"/>
<dbReference type="AlphaFoldDB" id="A0A0P0N4S1"/>
<dbReference type="GO" id="GO:0003824">
    <property type="term" value="F:catalytic activity"/>
    <property type="evidence" value="ECO:0007669"/>
    <property type="project" value="InterPro"/>
</dbReference>
<dbReference type="GO" id="GO:0051536">
    <property type="term" value="F:iron-sulfur cluster binding"/>
    <property type="evidence" value="ECO:0007669"/>
    <property type="project" value="UniProtKB-KW"/>
</dbReference>
<dbReference type="Gene3D" id="3.80.30.30">
    <property type="match status" value="1"/>
</dbReference>
<evidence type="ECO:0000313" key="6">
    <source>
        <dbReference type="EMBL" id="ALL01187.1"/>
    </source>
</evidence>
<evidence type="ECO:0000256" key="3">
    <source>
        <dbReference type="ARBA" id="ARBA00023014"/>
    </source>
</evidence>
<keyword evidence="1" id="KW-0479">Metal-binding</keyword>
<dbReference type="SFLD" id="SFLDG01084">
    <property type="entry name" value="Uncharacterised_Radical_SAM_Su"/>
    <property type="match status" value="1"/>
</dbReference>
<evidence type="ECO:0000256" key="2">
    <source>
        <dbReference type="ARBA" id="ARBA00023004"/>
    </source>
</evidence>
<dbReference type="PANTHER" id="PTHR43432:SF4">
    <property type="entry name" value="RADICAL SAM CORE DOMAIN-CONTAINING PROTEIN"/>
    <property type="match status" value="1"/>
</dbReference>
<organism evidence="6 7">
    <name type="scientific">Pyrodictium delaneyi</name>
    <dbReference type="NCBI Taxonomy" id="1273541"/>
    <lineage>
        <taxon>Archaea</taxon>
        <taxon>Thermoproteota</taxon>
        <taxon>Thermoprotei</taxon>
        <taxon>Desulfurococcales</taxon>
        <taxon>Pyrodictiaceae</taxon>
        <taxon>Pyrodictium</taxon>
    </lineage>
</organism>
<keyword evidence="2" id="KW-0408">Iron</keyword>
<dbReference type="Pfam" id="PF04055">
    <property type="entry name" value="Radical_SAM"/>
    <property type="match status" value="1"/>
</dbReference>
<feature type="coiled-coil region" evidence="4">
    <location>
        <begin position="1"/>
        <end position="35"/>
    </location>
</feature>
<evidence type="ECO:0000256" key="4">
    <source>
        <dbReference type="SAM" id="Coils"/>
    </source>
</evidence>
<dbReference type="CDD" id="cd01335">
    <property type="entry name" value="Radical_SAM"/>
    <property type="match status" value="1"/>
</dbReference>
<evidence type="ECO:0000259" key="5">
    <source>
        <dbReference type="PROSITE" id="PS51918"/>
    </source>
</evidence>
<dbReference type="EMBL" id="CP013011">
    <property type="protein sequence ID" value="ALL01187.1"/>
    <property type="molecule type" value="Genomic_DNA"/>
</dbReference>
<gene>
    <name evidence="6" type="ORF">Pyrde_1139</name>
</gene>
<dbReference type="GO" id="GO:0046872">
    <property type="term" value="F:metal ion binding"/>
    <property type="evidence" value="ECO:0007669"/>
    <property type="project" value="UniProtKB-KW"/>
</dbReference>
<dbReference type="GeneID" id="26099475"/>
<name>A0A0P0N4S1_9CREN</name>
<dbReference type="PROSITE" id="PS51918">
    <property type="entry name" value="RADICAL_SAM"/>
    <property type="match status" value="1"/>
</dbReference>
<dbReference type="Proteomes" id="UP000058613">
    <property type="component" value="Chromosome"/>
</dbReference>
<reference evidence="6 7" key="1">
    <citation type="submission" date="2015-10" db="EMBL/GenBank/DDBJ databases">
        <title>Complete genome sequence of hyperthermophilic archaeon Pyrodictium delaneyi Su06.</title>
        <authorList>
            <person name="Jung J.-H."/>
            <person name="Lin J."/>
            <person name="Holden J.F."/>
            <person name="Park C.-S."/>
        </authorList>
    </citation>
    <scope>NUCLEOTIDE SEQUENCE [LARGE SCALE GENOMIC DNA]</scope>
    <source>
        <strain evidence="6 7">Su06</strain>
    </source>
</reference>
<evidence type="ECO:0000256" key="1">
    <source>
        <dbReference type="ARBA" id="ARBA00022723"/>
    </source>
</evidence>
<sequence>MKKLTSLVERLIAEKRRLTAELESKLSDREQQEARRDHHARRRPIPCGMTIHTGIGCNFGCLYCYVPEMGFPQRPKPYPLSGLQLVYALLINPYFVPGKPGTLLAFGSVTEPFMKTTVERALEYLEATWRYLGNPQQISTKSMLDGEHLERFMSKADPRISVLLSITTIHYAAVLEPGAPSPDERFDFASKLARKGMHVTLFLRPIIPGVTDKEFDEIMRRARDAGIRTMVPGSLRVTPGILRRLRASRVVDVSLMERRLPRQPRNSRDQVVIRETDLKNLAAKVARRYGLAVLPSSCSANIVSHGLACWACRWGPCGSAPKPPSSDEVAEAAEILGCRKARARVTRNMAYVECRGDKRLVDVVAVWIETVAKIRVVARPLKA</sequence>
<keyword evidence="3" id="KW-0411">Iron-sulfur</keyword>
<dbReference type="KEGG" id="pdl:Pyrde_1139"/>